<dbReference type="Gene3D" id="1.10.238.10">
    <property type="entry name" value="EF-hand"/>
    <property type="match status" value="1"/>
</dbReference>
<evidence type="ECO:0000313" key="4">
    <source>
        <dbReference type="Proteomes" id="UP001195483"/>
    </source>
</evidence>
<sequence>MSVIASTNNWYCYRRCPSSSSDLSKLLSTNERAGLLEQFQKCDINKDKAVTFDEYLKFKYRIADEEGEELYPEDEHVFRMIFRHMDLDGDGTLDGWEFINHEAKMILAKREKVSDTV</sequence>
<evidence type="ECO:0000256" key="1">
    <source>
        <dbReference type="ARBA" id="ARBA00022837"/>
    </source>
</evidence>
<dbReference type="EMBL" id="JAEAOA010001358">
    <property type="protein sequence ID" value="KAK3599879.1"/>
    <property type="molecule type" value="Genomic_DNA"/>
</dbReference>
<protein>
    <recommendedName>
        <fullName evidence="2">EF-hand domain-containing protein</fullName>
    </recommendedName>
</protein>
<feature type="domain" description="EF-hand" evidence="2">
    <location>
        <begin position="73"/>
        <end position="108"/>
    </location>
</feature>
<evidence type="ECO:0000313" key="3">
    <source>
        <dbReference type="EMBL" id="KAK3599879.1"/>
    </source>
</evidence>
<comment type="caution">
    <text evidence="3">The sequence shown here is derived from an EMBL/GenBank/DDBJ whole genome shotgun (WGS) entry which is preliminary data.</text>
</comment>
<dbReference type="InterPro" id="IPR018247">
    <property type="entry name" value="EF_Hand_1_Ca_BS"/>
</dbReference>
<dbReference type="SUPFAM" id="SSF47473">
    <property type="entry name" value="EF-hand"/>
    <property type="match status" value="1"/>
</dbReference>
<keyword evidence="1" id="KW-0106">Calcium</keyword>
<gene>
    <name evidence="3" type="ORF">CHS0354_022450</name>
</gene>
<keyword evidence="4" id="KW-1185">Reference proteome</keyword>
<dbReference type="InterPro" id="IPR011992">
    <property type="entry name" value="EF-hand-dom_pair"/>
</dbReference>
<reference evidence="3" key="3">
    <citation type="submission" date="2023-05" db="EMBL/GenBank/DDBJ databases">
        <authorList>
            <person name="Smith C.H."/>
        </authorList>
    </citation>
    <scope>NUCLEOTIDE SEQUENCE</scope>
    <source>
        <strain evidence="3">CHS0354</strain>
        <tissue evidence="3">Mantle</tissue>
    </source>
</reference>
<reference evidence="3" key="1">
    <citation type="journal article" date="2021" name="Genome Biol. Evol.">
        <title>A High-Quality Reference Genome for a Parasitic Bivalve with Doubly Uniparental Inheritance (Bivalvia: Unionida).</title>
        <authorList>
            <person name="Smith C.H."/>
        </authorList>
    </citation>
    <scope>NUCLEOTIDE SEQUENCE</scope>
    <source>
        <strain evidence="3">CHS0354</strain>
    </source>
</reference>
<evidence type="ECO:0000259" key="2">
    <source>
        <dbReference type="PROSITE" id="PS50222"/>
    </source>
</evidence>
<dbReference type="SMART" id="SM00054">
    <property type="entry name" value="EFh"/>
    <property type="match status" value="2"/>
</dbReference>
<accession>A0AAE0W3M7</accession>
<dbReference type="PROSITE" id="PS00018">
    <property type="entry name" value="EF_HAND_1"/>
    <property type="match status" value="2"/>
</dbReference>
<proteinExistence type="predicted"/>
<dbReference type="PROSITE" id="PS50222">
    <property type="entry name" value="EF_HAND_2"/>
    <property type="match status" value="2"/>
</dbReference>
<organism evidence="3 4">
    <name type="scientific">Potamilus streckersoni</name>
    <dbReference type="NCBI Taxonomy" id="2493646"/>
    <lineage>
        <taxon>Eukaryota</taxon>
        <taxon>Metazoa</taxon>
        <taxon>Spiralia</taxon>
        <taxon>Lophotrochozoa</taxon>
        <taxon>Mollusca</taxon>
        <taxon>Bivalvia</taxon>
        <taxon>Autobranchia</taxon>
        <taxon>Heteroconchia</taxon>
        <taxon>Palaeoheterodonta</taxon>
        <taxon>Unionida</taxon>
        <taxon>Unionoidea</taxon>
        <taxon>Unionidae</taxon>
        <taxon>Ambleminae</taxon>
        <taxon>Lampsilini</taxon>
        <taxon>Potamilus</taxon>
    </lineage>
</organism>
<dbReference type="InterPro" id="IPR002048">
    <property type="entry name" value="EF_hand_dom"/>
</dbReference>
<feature type="domain" description="EF-hand" evidence="2">
    <location>
        <begin position="30"/>
        <end position="65"/>
    </location>
</feature>
<name>A0AAE0W3M7_9BIVA</name>
<dbReference type="Proteomes" id="UP001195483">
    <property type="component" value="Unassembled WGS sequence"/>
</dbReference>
<reference evidence="3" key="2">
    <citation type="journal article" date="2021" name="Genome Biol. Evol.">
        <title>Developing a high-quality reference genome for a parasitic bivalve with doubly uniparental inheritance (Bivalvia: Unionida).</title>
        <authorList>
            <person name="Smith C.H."/>
        </authorList>
    </citation>
    <scope>NUCLEOTIDE SEQUENCE</scope>
    <source>
        <strain evidence="3">CHS0354</strain>
        <tissue evidence="3">Mantle</tissue>
    </source>
</reference>
<dbReference type="AlphaFoldDB" id="A0AAE0W3M7"/>
<dbReference type="GO" id="GO:0005509">
    <property type="term" value="F:calcium ion binding"/>
    <property type="evidence" value="ECO:0007669"/>
    <property type="project" value="InterPro"/>
</dbReference>